<proteinExistence type="predicted"/>
<dbReference type="AlphaFoldDB" id="A0AAN7QTX3"/>
<feature type="transmembrane region" description="Helical" evidence="1">
    <location>
        <begin position="12"/>
        <end position="30"/>
    </location>
</feature>
<evidence type="ECO:0000313" key="3">
    <source>
        <dbReference type="Proteomes" id="UP001345219"/>
    </source>
</evidence>
<keyword evidence="1" id="KW-0812">Transmembrane</keyword>
<protein>
    <submittedName>
        <fullName evidence="2">Uncharacterized protein</fullName>
    </submittedName>
</protein>
<keyword evidence="1" id="KW-1133">Transmembrane helix</keyword>
<sequence length="83" mass="9543">MAMARDGRMGRRYWLSCGIFNILVVCGQWATTCKFRGSTWKIKSQKEPREGRPKELQICDSILRPKRELDESGSTVEGTFKLC</sequence>
<keyword evidence="3" id="KW-1185">Reference proteome</keyword>
<keyword evidence="1" id="KW-0472">Membrane</keyword>
<dbReference type="Proteomes" id="UP001345219">
    <property type="component" value="Chromosome 18"/>
</dbReference>
<evidence type="ECO:0000313" key="2">
    <source>
        <dbReference type="EMBL" id="KAK4775625.1"/>
    </source>
</evidence>
<reference evidence="2 3" key="1">
    <citation type="journal article" date="2023" name="Hortic Res">
        <title>Pangenome of water caltrop reveals structural variations and asymmetric subgenome divergence after allopolyploidization.</title>
        <authorList>
            <person name="Zhang X."/>
            <person name="Chen Y."/>
            <person name="Wang L."/>
            <person name="Yuan Y."/>
            <person name="Fang M."/>
            <person name="Shi L."/>
            <person name="Lu R."/>
            <person name="Comes H.P."/>
            <person name="Ma Y."/>
            <person name="Chen Y."/>
            <person name="Huang G."/>
            <person name="Zhou Y."/>
            <person name="Zheng Z."/>
            <person name="Qiu Y."/>
        </authorList>
    </citation>
    <scope>NUCLEOTIDE SEQUENCE [LARGE SCALE GENOMIC DNA]</scope>
    <source>
        <tissue evidence="2">Roots</tissue>
    </source>
</reference>
<evidence type="ECO:0000256" key="1">
    <source>
        <dbReference type="SAM" id="Phobius"/>
    </source>
</evidence>
<name>A0AAN7QTX3_9MYRT</name>
<organism evidence="2 3">
    <name type="scientific">Trapa incisa</name>
    <dbReference type="NCBI Taxonomy" id="236973"/>
    <lineage>
        <taxon>Eukaryota</taxon>
        <taxon>Viridiplantae</taxon>
        <taxon>Streptophyta</taxon>
        <taxon>Embryophyta</taxon>
        <taxon>Tracheophyta</taxon>
        <taxon>Spermatophyta</taxon>
        <taxon>Magnoliopsida</taxon>
        <taxon>eudicotyledons</taxon>
        <taxon>Gunneridae</taxon>
        <taxon>Pentapetalae</taxon>
        <taxon>rosids</taxon>
        <taxon>malvids</taxon>
        <taxon>Myrtales</taxon>
        <taxon>Lythraceae</taxon>
        <taxon>Trapa</taxon>
    </lineage>
</organism>
<comment type="caution">
    <text evidence="2">The sequence shown here is derived from an EMBL/GenBank/DDBJ whole genome shotgun (WGS) entry which is preliminary data.</text>
</comment>
<accession>A0AAN7QTX3</accession>
<gene>
    <name evidence="2" type="ORF">SAY87_023586</name>
</gene>
<dbReference type="EMBL" id="JAXIOK010000003">
    <property type="protein sequence ID" value="KAK4775625.1"/>
    <property type="molecule type" value="Genomic_DNA"/>
</dbReference>